<dbReference type="SMART" id="SM00282">
    <property type="entry name" value="LamG"/>
    <property type="match status" value="1"/>
</dbReference>
<comment type="function">
    <text evidence="10">Functions as an androgen transport protein, but may also be involved in receptor mediated processes. Each dimer binds one molecule of steroid. Specific for 5-alpha-dihydrotestosterone, testosterone, and 17-beta-estradiol. Regulates the plasma metabolic clearance rate of steroid hormones by controlling their plasma concentration.</text>
</comment>
<dbReference type="InterPro" id="IPR036179">
    <property type="entry name" value="Ig-like_dom_sf"/>
</dbReference>
<dbReference type="AlphaFoldDB" id="A0A8J4TV29"/>
<comment type="caution">
    <text evidence="16">The sequence shown here is derived from an EMBL/GenBank/DDBJ whole genome shotgun (WGS) entry which is preliminary data.</text>
</comment>
<dbReference type="InterPro" id="IPR013783">
    <property type="entry name" value="Ig-like_fold"/>
</dbReference>
<proteinExistence type="predicted"/>
<dbReference type="SMART" id="SM00408">
    <property type="entry name" value="IGc2"/>
    <property type="match status" value="2"/>
</dbReference>
<comment type="subunit">
    <text evidence="2">Homodimer.</text>
</comment>
<evidence type="ECO:0000259" key="14">
    <source>
        <dbReference type="PROSITE" id="PS50025"/>
    </source>
</evidence>
<dbReference type="EMBL" id="QNUK01000208">
    <property type="protein sequence ID" value="KAF5898159.1"/>
    <property type="molecule type" value="Genomic_DNA"/>
</dbReference>
<dbReference type="InterPro" id="IPR013320">
    <property type="entry name" value="ConA-like_dom_sf"/>
</dbReference>
<dbReference type="Pfam" id="PF00054">
    <property type="entry name" value="Laminin_G_1"/>
    <property type="match status" value="1"/>
</dbReference>
<dbReference type="PROSITE" id="PS50835">
    <property type="entry name" value="IG_LIKE"/>
    <property type="match status" value="2"/>
</dbReference>
<evidence type="ECO:0000313" key="16">
    <source>
        <dbReference type="EMBL" id="KAF5898159.1"/>
    </source>
</evidence>
<dbReference type="SUPFAM" id="SSF49899">
    <property type="entry name" value="Concanavalin A-like lectins/glucanases"/>
    <property type="match status" value="1"/>
</dbReference>
<dbReference type="Pfam" id="PF07686">
    <property type="entry name" value="V-set"/>
    <property type="match status" value="1"/>
</dbReference>
<feature type="chain" id="PRO_5035180104" description="Sex hormone-binding globulin" evidence="13">
    <location>
        <begin position="26"/>
        <end position="533"/>
    </location>
</feature>
<dbReference type="SMART" id="SM00409">
    <property type="entry name" value="IG"/>
    <property type="match status" value="2"/>
</dbReference>
<keyword evidence="7" id="KW-0446">Lipid-binding</keyword>
<evidence type="ECO:0000256" key="2">
    <source>
        <dbReference type="ARBA" id="ARBA00011738"/>
    </source>
</evidence>
<dbReference type="Gene3D" id="2.60.40.10">
    <property type="entry name" value="Immunoglobulins"/>
    <property type="match status" value="2"/>
</dbReference>
<evidence type="ECO:0000256" key="10">
    <source>
        <dbReference type="ARBA" id="ARBA00037620"/>
    </source>
</evidence>
<dbReference type="CDD" id="cd00110">
    <property type="entry name" value="LamG"/>
    <property type="match status" value="1"/>
</dbReference>
<dbReference type="InterPro" id="IPR003598">
    <property type="entry name" value="Ig_sub2"/>
</dbReference>
<dbReference type="OrthoDB" id="6275838at2759"/>
<dbReference type="PANTHER" id="PTHR24040">
    <property type="entry name" value="LAMININ G-LIKE DOMAIN-CONTAINING PROTEIN"/>
    <property type="match status" value="1"/>
</dbReference>
<evidence type="ECO:0000259" key="15">
    <source>
        <dbReference type="PROSITE" id="PS50835"/>
    </source>
</evidence>
<name>A0A8J4TV29_CLAMG</name>
<reference evidence="16" key="1">
    <citation type="submission" date="2020-07" db="EMBL/GenBank/DDBJ databases">
        <title>Clarias magur genome sequencing, assembly and annotation.</title>
        <authorList>
            <person name="Kushwaha B."/>
            <person name="Kumar R."/>
            <person name="Das P."/>
            <person name="Joshi C.G."/>
            <person name="Kumar D."/>
            <person name="Nagpure N.S."/>
            <person name="Pandey M."/>
            <person name="Agarwal S."/>
            <person name="Srivastava S."/>
            <person name="Singh M."/>
            <person name="Sahoo L."/>
            <person name="Jayasankar P."/>
            <person name="Meher P.K."/>
            <person name="Koringa P.G."/>
            <person name="Iquebal M.A."/>
            <person name="Das S.P."/>
            <person name="Bit A."/>
            <person name="Patnaik S."/>
            <person name="Patel N."/>
            <person name="Shah T.M."/>
            <person name="Hinsu A."/>
            <person name="Jena J.K."/>
        </authorList>
    </citation>
    <scope>NUCLEOTIDE SEQUENCE</scope>
    <source>
        <strain evidence="16">CIFAMagur01</strain>
        <tissue evidence="16">Testis</tissue>
    </source>
</reference>
<accession>A0A8J4TV29</accession>
<evidence type="ECO:0000313" key="17">
    <source>
        <dbReference type="Proteomes" id="UP000727407"/>
    </source>
</evidence>
<dbReference type="PROSITE" id="PS50025">
    <property type="entry name" value="LAM_G_DOMAIN"/>
    <property type="match status" value="1"/>
</dbReference>
<evidence type="ECO:0000256" key="5">
    <source>
        <dbReference type="ARBA" id="ARBA00022729"/>
    </source>
</evidence>
<evidence type="ECO:0000256" key="8">
    <source>
        <dbReference type="ARBA" id="ARBA00023157"/>
    </source>
</evidence>
<keyword evidence="17" id="KW-1185">Reference proteome</keyword>
<evidence type="ECO:0000256" key="3">
    <source>
        <dbReference type="ARBA" id="ARBA00022525"/>
    </source>
</evidence>
<feature type="domain" description="Ig-like" evidence="15">
    <location>
        <begin position="349"/>
        <end position="443"/>
    </location>
</feature>
<feature type="signal peptide" evidence="13">
    <location>
        <begin position="1"/>
        <end position="25"/>
    </location>
</feature>
<dbReference type="InterPro" id="IPR007110">
    <property type="entry name" value="Ig-like_dom"/>
</dbReference>
<dbReference type="SUPFAM" id="SSF48726">
    <property type="entry name" value="Immunoglobulin"/>
    <property type="match status" value="2"/>
</dbReference>
<keyword evidence="3" id="KW-0964">Secreted</keyword>
<dbReference type="InterPro" id="IPR013106">
    <property type="entry name" value="Ig_V-set"/>
</dbReference>
<sequence>MDYLRKASVLLGFYLNLNWLCLASAIKVPGSEVINLGHKSAAWKPAMHLSVNLSSISSIISHFEFRTFDPEGIIFYGDTKEGHDWFVLSLRDGIPEVQIGKANMLVSVKGGPRLNDGAWHKLELRSEGKYVVVEINHKAELVVGMESDQTEEVLTGKLRLALGGMLVDQKKLLHSFHPQMDGCIRAANWLNISTVWDTEPTWKPSPCFQEIKKGSYFPGSGSAVFNTSDLPGVETEEQGVTIEVFGSWHGTLLSLQSQDFQYILPEAKGKESKALTVELKEESGSDNTADSTKLTLTLLKHSLVLNGGTELKNESIDFLSGWTEGMKLAFGGVPGLLVCDNTMTSPLIPVIVFLLMVRSQAFIIREIIVTEPVTFPCTCSGICPVVYWTRFIPSETVIAKIYTCPSEQHCGKRFSVPGDTSREDFSLTISSVVYNDAGSYRCTCNGSSVTEVKLKVLVPTVVKAFEGESVTLPCYGDTRHGVKDVTWMKAGQKVLLYTPANRSVHLSDAGLYQCLIHDESREGEPRAVSLKVE</sequence>
<dbReference type="GO" id="GO:0005576">
    <property type="term" value="C:extracellular region"/>
    <property type="evidence" value="ECO:0007669"/>
    <property type="project" value="UniProtKB-SubCell"/>
</dbReference>
<keyword evidence="5 13" id="KW-0732">Signal</keyword>
<dbReference type="InterPro" id="IPR001791">
    <property type="entry name" value="Laminin_G"/>
</dbReference>
<organism evidence="16 17">
    <name type="scientific">Clarias magur</name>
    <name type="common">Asian catfish</name>
    <name type="synonym">Macropteronotus magur</name>
    <dbReference type="NCBI Taxonomy" id="1594786"/>
    <lineage>
        <taxon>Eukaryota</taxon>
        <taxon>Metazoa</taxon>
        <taxon>Chordata</taxon>
        <taxon>Craniata</taxon>
        <taxon>Vertebrata</taxon>
        <taxon>Euteleostomi</taxon>
        <taxon>Actinopterygii</taxon>
        <taxon>Neopterygii</taxon>
        <taxon>Teleostei</taxon>
        <taxon>Ostariophysi</taxon>
        <taxon>Siluriformes</taxon>
        <taxon>Clariidae</taxon>
        <taxon>Clarias</taxon>
    </lineage>
</organism>
<comment type="caution">
    <text evidence="12">Lacks conserved residue(s) required for the propagation of feature annotation.</text>
</comment>
<gene>
    <name evidence="16" type="ORF">DAT39_012136</name>
</gene>
<evidence type="ECO:0000256" key="12">
    <source>
        <dbReference type="PROSITE-ProRule" id="PRU00122"/>
    </source>
</evidence>
<evidence type="ECO:0000256" key="1">
    <source>
        <dbReference type="ARBA" id="ARBA00004613"/>
    </source>
</evidence>
<evidence type="ECO:0000256" key="4">
    <source>
        <dbReference type="ARBA" id="ARBA00022665"/>
    </source>
</evidence>
<feature type="domain" description="Laminin G" evidence="14">
    <location>
        <begin position="40"/>
        <end position="207"/>
    </location>
</feature>
<feature type="non-terminal residue" evidence="16">
    <location>
        <position position="1"/>
    </location>
</feature>
<evidence type="ECO:0000256" key="13">
    <source>
        <dbReference type="SAM" id="SignalP"/>
    </source>
</evidence>
<dbReference type="InterPro" id="IPR051145">
    <property type="entry name" value="GAS-SHBG-PROS"/>
</dbReference>
<protein>
    <recommendedName>
        <fullName evidence="11">Sex hormone-binding globulin</fullName>
    </recommendedName>
</protein>
<feature type="domain" description="Ig-like" evidence="15">
    <location>
        <begin position="447"/>
        <end position="531"/>
    </location>
</feature>
<evidence type="ECO:0000256" key="7">
    <source>
        <dbReference type="ARBA" id="ARBA00023121"/>
    </source>
</evidence>
<keyword evidence="8" id="KW-1015">Disulfide bond</keyword>
<comment type="subcellular location">
    <subcellularLocation>
        <location evidence="1">Secreted</location>
    </subcellularLocation>
</comment>
<keyword evidence="9" id="KW-0325">Glycoprotein</keyword>
<dbReference type="SMART" id="SM00406">
    <property type="entry name" value="IGv"/>
    <property type="match status" value="1"/>
</dbReference>
<dbReference type="PANTHER" id="PTHR24040:SF3">
    <property type="entry name" value="SEX HORMONE-BINDING GLOBULIN"/>
    <property type="match status" value="1"/>
</dbReference>
<dbReference type="FunFam" id="2.60.120.200:FF:000107">
    <property type="entry name" value="Sex hormone-binding globulin"/>
    <property type="match status" value="1"/>
</dbReference>
<dbReference type="Proteomes" id="UP000727407">
    <property type="component" value="Unassembled WGS sequence"/>
</dbReference>
<keyword evidence="4" id="KW-0754">Steroid-binding</keyword>
<dbReference type="Gene3D" id="2.60.120.200">
    <property type="match status" value="1"/>
</dbReference>
<evidence type="ECO:0000256" key="6">
    <source>
        <dbReference type="ARBA" id="ARBA00022737"/>
    </source>
</evidence>
<evidence type="ECO:0000256" key="9">
    <source>
        <dbReference type="ARBA" id="ARBA00023180"/>
    </source>
</evidence>
<dbReference type="GO" id="GO:0005496">
    <property type="term" value="F:steroid binding"/>
    <property type="evidence" value="ECO:0007669"/>
    <property type="project" value="UniProtKB-KW"/>
</dbReference>
<evidence type="ECO:0000256" key="11">
    <source>
        <dbReference type="ARBA" id="ARBA00040510"/>
    </source>
</evidence>
<keyword evidence="6" id="KW-0677">Repeat</keyword>
<dbReference type="InterPro" id="IPR003599">
    <property type="entry name" value="Ig_sub"/>
</dbReference>